<organism evidence="1 2">
    <name type="scientific">Artomyces pyxidatus</name>
    <dbReference type="NCBI Taxonomy" id="48021"/>
    <lineage>
        <taxon>Eukaryota</taxon>
        <taxon>Fungi</taxon>
        <taxon>Dikarya</taxon>
        <taxon>Basidiomycota</taxon>
        <taxon>Agaricomycotina</taxon>
        <taxon>Agaricomycetes</taxon>
        <taxon>Russulales</taxon>
        <taxon>Auriscalpiaceae</taxon>
        <taxon>Artomyces</taxon>
    </lineage>
</organism>
<reference evidence="1" key="2">
    <citation type="journal article" date="2022" name="New Phytol.">
        <title>Evolutionary transition to the ectomycorrhizal habit in the genomes of a hyperdiverse lineage of mushroom-forming fungi.</title>
        <authorList>
            <person name="Looney B."/>
            <person name="Miyauchi S."/>
            <person name="Morin E."/>
            <person name="Drula E."/>
            <person name="Courty P.E."/>
            <person name="Kohler A."/>
            <person name="Kuo A."/>
            <person name="LaButti K."/>
            <person name="Pangilinan J."/>
            <person name="Lipzen A."/>
            <person name="Riley R."/>
            <person name="Andreopoulos W."/>
            <person name="He G."/>
            <person name="Johnson J."/>
            <person name="Nolan M."/>
            <person name="Tritt A."/>
            <person name="Barry K.W."/>
            <person name="Grigoriev I.V."/>
            <person name="Nagy L.G."/>
            <person name="Hibbett D."/>
            <person name="Henrissat B."/>
            <person name="Matheny P.B."/>
            <person name="Labbe J."/>
            <person name="Martin F.M."/>
        </authorList>
    </citation>
    <scope>NUCLEOTIDE SEQUENCE</scope>
    <source>
        <strain evidence="1">HHB10654</strain>
    </source>
</reference>
<gene>
    <name evidence="1" type="ORF">BV25DRAFT_1811991</name>
</gene>
<evidence type="ECO:0000313" key="2">
    <source>
        <dbReference type="Proteomes" id="UP000814140"/>
    </source>
</evidence>
<protein>
    <submittedName>
        <fullName evidence="1">Uncharacterized protein</fullName>
    </submittedName>
</protein>
<sequence>MTGDERTDANLSSDAAADSERREHAPDSNSDQAWSAPRRHIPNPERISSPYPRPAGTPLEFKTTPFEARKIIQEMKQRSPCYPFSSEGEWEFAEWLMKSGLSQKKIEDLLTGGMVSTNFTYSSFKNKAELLAIVDSLPGPRASWRHIEIRVQGNVPVPNESGGKTKTEKLDLWARDPVEVISDLISHPAFKDDLAYAPVRVTEQSPPHSVFEEMEMCKWWREMQDLLPEGATIAPVILASDKTQLTTLSGDKQAWPVYLSIGNLKNAVRRQPSKRATVLLGYLPVSKLECFEVKDRQIEGYRLFHFAMRQLLAPLIEAGKTGVDMICADGWVWRVYPLLAMYIADFPEQCLIVGCKNNRCPTCTVRPTERGEALDSILYRVPQLDPSTGRTSLPLDDPNDDYHPIQHPFWEDLPLVNIFGCITPDILHQLHKDVFKDHLVKWTTSGHKAEVDARFACVPPYPRLRIFRKGISKITQWTGNEYRQMQKVFIGILSGLHPDEPRVVMAACAVLDFIYMSHFPSHSTSTVIELRQAHTDFHRHKQVFLDIGSHKDFNIPKVHSMNHYCPSIIEYCSCLGNSTEISERLHIDQAKMGYRASNRRGYIKQMVVWLTRQEKIDLFRSYLEWTTGTVSSKSTISSEPQVDVDTDTQSESSNDDDDAQSAHSNSDGDDSEDNDSDAEDAEELLTMTDGARAIIARSTDNPNQQAGGGLGPHGSDGGLPEHIGSSGSSLEMPPVGQVCYGAKFRVSSYT</sequence>
<proteinExistence type="predicted"/>
<reference evidence="1" key="1">
    <citation type="submission" date="2021-03" db="EMBL/GenBank/DDBJ databases">
        <authorList>
            <consortium name="DOE Joint Genome Institute"/>
            <person name="Ahrendt S."/>
            <person name="Looney B.P."/>
            <person name="Miyauchi S."/>
            <person name="Morin E."/>
            <person name="Drula E."/>
            <person name="Courty P.E."/>
            <person name="Chicoki N."/>
            <person name="Fauchery L."/>
            <person name="Kohler A."/>
            <person name="Kuo A."/>
            <person name="Labutti K."/>
            <person name="Pangilinan J."/>
            <person name="Lipzen A."/>
            <person name="Riley R."/>
            <person name="Andreopoulos W."/>
            <person name="He G."/>
            <person name="Johnson J."/>
            <person name="Barry K.W."/>
            <person name="Grigoriev I.V."/>
            <person name="Nagy L."/>
            <person name="Hibbett D."/>
            <person name="Henrissat B."/>
            <person name="Matheny P.B."/>
            <person name="Labbe J."/>
            <person name="Martin F."/>
        </authorList>
    </citation>
    <scope>NUCLEOTIDE SEQUENCE</scope>
    <source>
        <strain evidence="1">HHB10654</strain>
    </source>
</reference>
<dbReference type="EMBL" id="MU277243">
    <property type="protein sequence ID" value="KAI0057711.1"/>
    <property type="molecule type" value="Genomic_DNA"/>
</dbReference>
<evidence type="ECO:0000313" key="1">
    <source>
        <dbReference type="EMBL" id="KAI0057711.1"/>
    </source>
</evidence>
<name>A0ACB8SPQ1_9AGAM</name>
<keyword evidence="2" id="KW-1185">Reference proteome</keyword>
<comment type="caution">
    <text evidence="1">The sequence shown here is derived from an EMBL/GenBank/DDBJ whole genome shotgun (WGS) entry which is preliminary data.</text>
</comment>
<accession>A0ACB8SPQ1</accession>
<dbReference type="Proteomes" id="UP000814140">
    <property type="component" value="Unassembled WGS sequence"/>
</dbReference>